<dbReference type="GO" id="GO:0016874">
    <property type="term" value="F:ligase activity"/>
    <property type="evidence" value="ECO:0007669"/>
    <property type="project" value="UniProtKB-KW"/>
</dbReference>
<keyword evidence="8" id="KW-1185">Reference proteome</keyword>
<gene>
    <name evidence="7" type="ORF">SAMN04488068_2899</name>
</gene>
<organism evidence="7 8">
    <name type="scientific">Hydrocarboniphaga daqingensis</name>
    <dbReference type="NCBI Taxonomy" id="490188"/>
    <lineage>
        <taxon>Bacteria</taxon>
        <taxon>Pseudomonadati</taxon>
        <taxon>Pseudomonadota</taxon>
        <taxon>Gammaproteobacteria</taxon>
        <taxon>Nevskiales</taxon>
        <taxon>Nevskiaceae</taxon>
        <taxon>Hydrocarboniphaga</taxon>
    </lineage>
</organism>
<dbReference type="InterPro" id="IPR005494">
    <property type="entry name" value="GSPS_pre-ATP-grasp-like_dom"/>
</dbReference>
<evidence type="ECO:0000313" key="7">
    <source>
        <dbReference type="EMBL" id="SHH21332.1"/>
    </source>
</evidence>
<evidence type="ECO:0000256" key="1">
    <source>
        <dbReference type="ARBA" id="ARBA00022598"/>
    </source>
</evidence>
<evidence type="ECO:0000256" key="2">
    <source>
        <dbReference type="ARBA" id="ARBA00022723"/>
    </source>
</evidence>
<keyword evidence="3" id="KW-0547">Nucleotide-binding</keyword>
<feature type="domain" description="Glutathionylspermidine synthase pre-ATP-grasp-like" evidence="6">
    <location>
        <begin position="12"/>
        <end position="369"/>
    </location>
</feature>
<dbReference type="RefSeq" id="WP_072898537.1">
    <property type="nucleotide sequence ID" value="NZ_FQWZ01000007.1"/>
</dbReference>
<evidence type="ECO:0000256" key="3">
    <source>
        <dbReference type="ARBA" id="ARBA00022741"/>
    </source>
</evidence>
<proteinExistence type="predicted"/>
<evidence type="ECO:0000256" key="4">
    <source>
        <dbReference type="ARBA" id="ARBA00022840"/>
    </source>
</evidence>
<dbReference type="Gene3D" id="3.30.1490.330">
    <property type="match status" value="1"/>
</dbReference>
<dbReference type="GO" id="GO:0046872">
    <property type="term" value="F:metal ion binding"/>
    <property type="evidence" value="ECO:0007669"/>
    <property type="project" value="UniProtKB-KW"/>
</dbReference>
<sequence length="370" mass="41877">MERLVCPPRDHWAARLEAQGFDYHTSDGVPYWSEGVCYRFTEDEIDQLEAATDELHGMCLSMVADTVASGDYHAFSLDADAAALVERSWKRREPALMGRMDLCFDGRSAPKLYEYNADTPTSLLEAAAIQWFWLQDVYPQADQFNSIHEKLIAAWQQRWHGDLRTVHFASFSASREDEANVEYLRTTCALAGHATIELDIQDVGWKGRQFLDLQDQPIDQLFKLYPWEWMLDEPFGQHIASAPTEWIEPAWKLLLSTKALLPALWKRHPGHPNLLAASFDGRLIDGPVVAKPRLGREGAGIQVFPTALDAWAERASTDIVIQQYQPLPSFEGHRPVIGSWVIGNQAAGIGIRESLTDITSNTSRFVPHWF</sequence>
<dbReference type="AlphaFoldDB" id="A0A1M5R4S7"/>
<dbReference type="Pfam" id="PF03738">
    <property type="entry name" value="GSP_synth"/>
    <property type="match status" value="1"/>
</dbReference>
<evidence type="ECO:0000259" key="6">
    <source>
        <dbReference type="Pfam" id="PF03738"/>
    </source>
</evidence>
<dbReference type="GO" id="GO:0005524">
    <property type="term" value="F:ATP binding"/>
    <property type="evidence" value="ECO:0007669"/>
    <property type="project" value="UniProtKB-KW"/>
</dbReference>
<protein>
    <submittedName>
        <fullName evidence="7">Glutathionylspermidine synthase preATP-grasp</fullName>
    </submittedName>
</protein>
<dbReference type="STRING" id="490188.SAMN04488068_2899"/>
<dbReference type="Proteomes" id="UP000199758">
    <property type="component" value="Unassembled WGS sequence"/>
</dbReference>
<evidence type="ECO:0000313" key="8">
    <source>
        <dbReference type="Proteomes" id="UP000199758"/>
    </source>
</evidence>
<keyword evidence="4" id="KW-0067">ATP-binding</keyword>
<dbReference type="SUPFAM" id="SSF56059">
    <property type="entry name" value="Glutathione synthetase ATP-binding domain-like"/>
    <property type="match status" value="1"/>
</dbReference>
<evidence type="ECO:0000256" key="5">
    <source>
        <dbReference type="ARBA" id="ARBA00022842"/>
    </source>
</evidence>
<dbReference type="InterPro" id="IPR016185">
    <property type="entry name" value="PreATP-grasp_dom_sf"/>
</dbReference>
<accession>A0A1M5R4S7</accession>
<keyword evidence="5" id="KW-0460">Magnesium</keyword>
<keyword evidence="1" id="KW-0436">Ligase</keyword>
<dbReference type="OrthoDB" id="9765517at2"/>
<dbReference type="SUPFAM" id="SSF52440">
    <property type="entry name" value="PreATP-grasp domain"/>
    <property type="match status" value="1"/>
</dbReference>
<dbReference type="EMBL" id="FQWZ01000007">
    <property type="protein sequence ID" value="SHH21332.1"/>
    <property type="molecule type" value="Genomic_DNA"/>
</dbReference>
<reference evidence="7 8" key="1">
    <citation type="submission" date="2016-11" db="EMBL/GenBank/DDBJ databases">
        <authorList>
            <person name="Jaros S."/>
            <person name="Januszkiewicz K."/>
            <person name="Wedrychowicz H."/>
        </authorList>
    </citation>
    <scope>NUCLEOTIDE SEQUENCE [LARGE SCALE GENOMIC DNA]</scope>
    <source>
        <strain evidence="7 8">CGMCC 1.7049</strain>
    </source>
</reference>
<keyword evidence="2" id="KW-0479">Metal-binding</keyword>
<name>A0A1M5R4S7_9GAMM</name>